<dbReference type="PANTHER" id="PTHR34396">
    <property type="entry name" value="OS03G0264950 PROTEIN-RELATED"/>
    <property type="match status" value="1"/>
</dbReference>
<evidence type="ECO:0000256" key="3">
    <source>
        <dbReference type="ARBA" id="ARBA00022833"/>
    </source>
</evidence>
<dbReference type="OrthoDB" id="1607513at2759"/>
<evidence type="ECO:0000256" key="1">
    <source>
        <dbReference type="ARBA" id="ARBA00022723"/>
    </source>
</evidence>
<dbReference type="PANTHER" id="PTHR34396:SF25">
    <property type="entry name" value="BOUNDARY ELEMENT ASSOCIATED FACTOR"/>
    <property type="match status" value="1"/>
</dbReference>
<comment type="caution">
    <text evidence="8">The sequence shown here is derived from an EMBL/GenBank/DDBJ whole genome shotgun (WGS) entry which is preliminary data.</text>
</comment>
<dbReference type="SUPFAM" id="SSF57667">
    <property type="entry name" value="beta-beta-alpha zinc fingers"/>
    <property type="match status" value="4"/>
</dbReference>
<keyword evidence="3" id="KW-0862">Zinc</keyword>
<feature type="domain" description="BED-type" evidence="7">
    <location>
        <begin position="134"/>
        <end position="185"/>
    </location>
</feature>
<sequence>MEMFRKRSVVWSYFKDIDSSTVQCVICSGFLLRNSRGSTTPMLRHLRLKHTVEVLKSNIGRVVETGASVDHKDIKVEPEQFCSVEVALEDGDSDTLTTVNDSDHSTLLKASNEGPAVQMLHAEARCKLPVRHTRRRSLIWRLFEQLDSSDAARCRICAKRLHVSGGISNLRRHLSKRHPKVLSELLANGQKPPAEVHNSNANGGFDAPFLGLQQRQSSEVALQNRTSTIITALKETVTPVMNGFAQALHGDAAQPEMHAGESDDWPERGTRRHSLIWRHFERLDSLDSARCRICQKTLQCLGGYASGNLRRHLLNKHPKLFSELVSNEQQPLSSNSAQDPNADEISEGSWETPVEVVLDDDDSDVSPVSESDNAVDSGLVNFFREQSVQQMAHSDESNHGTRRRSLIWRHFERLEGLNAARCLICMKKLQYFLSGGTGNLHRHLSKRHPKVFSELFSNWKHPSPLNLSLSPHGELNVVSGTSAIDRGVFSREMELIEALRRTQREEARTLEQQRELLEKLRAASAREAEAEREKIESLRKAQQLEAKDLSRQREELEMEKAELQKKWEELHQEREKLKLHSRLQEKS</sequence>
<keyword evidence="1" id="KW-0479">Metal-binding</keyword>
<feature type="region of interest" description="Disordered" evidence="6">
    <location>
        <begin position="325"/>
        <end position="349"/>
    </location>
</feature>
<dbReference type="AlphaFoldDB" id="A0A8S4AAE8"/>
<dbReference type="Proteomes" id="UP000677803">
    <property type="component" value="Unassembled WGS sequence"/>
</dbReference>
<evidence type="ECO:0000256" key="2">
    <source>
        <dbReference type="ARBA" id="ARBA00022771"/>
    </source>
</evidence>
<feature type="coiled-coil region" evidence="5">
    <location>
        <begin position="493"/>
        <end position="580"/>
    </location>
</feature>
<gene>
    <name evidence="8" type="ORF">MMEN_LOCUS527</name>
</gene>
<feature type="domain" description="BED-type" evidence="7">
    <location>
        <begin position="271"/>
        <end position="324"/>
    </location>
</feature>
<proteinExistence type="predicted"/>
<protein>
    <submittedName>
        <fullName evidence="8">(Atlantic silverside) hypothetical protein</fullName>
    </submittedName>
</protein>
<dbReference type="Pfam" id="PF02892">
    <property type="entry name" value="zf-BED"/>
    <property type="match status" value="4"/>
</dbReference>
<keyword evidence="5" id="KW-0175">Coiled coil</keyword>
<reference evidence="8" key="1">
    <citation type="submission" date="2021-05" db="EMBL/GenBank/DDBJ databases">
        <authorList>
            <person name="Tigano A."/>
        </authorList>
    </citation>
    <scope>NUCLEOTIDE SEQUENCE</scope>
</reference>
<dbReference type="InterPro" id="IPR036236">
    <property type="entry name" value="Znf_C2H2_sf"/>
</dbReference>
<evidence type="ECO:0000259" key="7">
    <source>
        <dbReference type="PROSITE" id="PS50808"/>
    </source>
</evidence>
<dbReference type="PROSITE" id="PS50808">
    <property type="entry name" value="ZF_BED"/>
    <property type="match status" value="4"/>
</dbReference>
<feature type="domain" description="BED-type" evidence="7">
    <location>
        <begin position="5"/>
        <end position="57"/>
    </location>
</feature>
<evidence type="ECO:0000256" key="6">
    <source>
        <dbReference type="SAM" id="MobiDB-lite"/>
    </source>
</evidence>
<organism evidence="8 9">
    <name type="scientific">Menidia menidia</name>
    <name type="common">Atlantic silverside</name>
    <dbReference type="NCBI Taxonomy" id="238744"/>
    <lineage>
        <taxon>Eukaryota</taxon>
        <taxon>Metazoa</taxon>
        <taxon>Chordata</taxon>
        <taxon>Craniata</taxon>
        <taxon>Vertebrata</taxon>
        <taxon>Euteleostomi</taxon>
        <taxon>Actinopterygii</taxon>
        <taxon>Neopterygii</taxon>
        <taxon>Teleostei</taxon>
        <taxon>Neoteleostei</taxon>
        <taxon>Acanthomorphata</taxon>
        <taxon>Ovalentaria</taxon>
        <taxon>Atherinomorphae</taxon>
        <taxon>Atheriniformes</taxon>
        <taxon>Atherinopsidae</taxon>
        <taxon>Menidiinae</taxon>
        <taxon>Menidia</taxon>
    </lineage>
</organism>
<feature type="compositionally biased region" description="Polar residues" evidence="6">
    <location>
        <begin position="325"/>
        <end position="339"/>
    </location>
</feature>
<dbReference type="InterPro" id="IPR003656">
    <property type="entry name" value="Znf_BED"/>
</dbReference>
<feature type="domain" description="BED-type" evidence="7">
    <location>
        <begin position="402"/>
        <end position="455"/>
    </location>
</feature>
<evidence type="ECO:0000256" key="5">
    <source>
        <dbReference type="SAM" id="Coils"/>
    </source>
</evidence>
<dbReference type="SMART" id="SM00614">
    <property type="entry name" value="ZnF_BED"/>
    <property type="match status" value="4"/>
</dbReference>
<keyword evidence="9" id="KW-1185">Reference proteome</keyword>
<dbReference type="GO" id="GO:1990837">
    <property type="term" value="F:sequence-specific double-stranded DNA binding"/>
    <property type="evidence" value="ECO:0007669"/>
    <property type="project" value="TreeGrafter"/>
</dbReference>
<name>A0A8S4AAE8_9TELE</name>
<evidence type="ECO:0000313" key="8">
    <source>
        <dbReference type="EMBL" id="CAG5855383.1"/>
    </source>
</evidence>
<dbReference type="InterPro" id="IPR053031">
    <property type="entry name" value="Cuticle_assoc_protein"/>
</dbReference>
<evidence type="ECO:0000313" key="9">
    <source>
        <dbReference type="Proteomes" id="UP000677803"/>
    </source>
</evidence>
<keyword evidence="2 4" id="KW-0863">Zinc-finger</keyword>
<dbReference type="GO" id="GO:0006357">
    <property type="term" value="P:regulation of transcription by RNA polymerase II"/>
    <property type="evidence" value="ECO:0007669"/>
    <property type="project" value="TreeGrafter"/>
</dbReference>
<evidence type="ECO:0000256" key="4">
    <source>
        <dbReference type="PROSITE-ProRule" id="PRU00027"/>
    </source>
</evidence>
<dbReference type="GO" id="GO:0008270">
    <property type="term" value="F:zinc ion binding"/>
    <property type="evidence" value="ECO:0007669"/>
    <property type="project" value="UniProtKB-KW"/>
</dbReference>
<dbReference type="EMBL" id="CAJRST010000001">
    <property type="protein sequence ID" value="CAG5855383.1"/>
    <property type="molecule type" value="Genomic_DNA"/>
</dbReference>
<dbReference type="GO" id="GO:0005634">
    <property type="term" value="C:nucleus"/>
    <property type="evidence" value="ECO:0007669"/>
    <property type="project" value="TreeGrafter"/>
</dbReference>
<accession>A0A8S4AAE8</accession>